<dbReference type="EnsemblPlants" id="TraesCS5B02G147800.1">
    <property type="protein sequence ID" value="TraesCS5B02G147800.1"/>
    <property type="gene ID" value="TraesCS5B02G147800"/>
</dbReference>
<dbReference type="KEGG" id="taes:123111377"/>
<dbReference type="Gramene" id="TraesSTA5B03G02859060.1">
    <property type="protein sequence ID" value="TraesSTA5B03G02859060.1"/>
    <property type="gene ID" value="TraesSTA5B03G02859060"/>
</dbReference>
<dbReference type="Gramene" id="TraesJUL5B03G02888280.1">
    <property type="protein sequence ID" value="TraesJUL5B03G02888280.1"/>
    <property type="gene ID" value="TraesJUL5B03G02888280"/>
</dbReference>
<dbReference type="Gramene" id="TraesLDM5B03G02869550.1">
    <property type="protein sequence ID" value="TraesLDM5B03G02869550.1"/>
    <property type="gene ID" value="TraesLDM5B03G02869550"/>
</dbReference>
<gene>
    <name evidence="1" type="primary">LOC123111377</name>
</gene>
<dbReference type="Gramene" id="TraesCS5B03G0408900.1">
    <property type="protein sequence ID" value="TraesCS5B03G0408900.1.CDS"/>
    <property type="gene ID" value="TraesCS5B03G0408900"/>
</dbReference>
<dbReference type="GeneID" id="123111377"/>
<dbReference type="Gramene" id="TraesSYM7B03G04153860.1">
    <property type="protein sequence ID" value="TraesSYM7B03G04153860.1"/>
    <property type="gene ID" value="TraesSYM7B03G04153860"/>
</dbReference>
<dbReference type="AlphaFoldDB" id="A0A3B6LK76"/>
<dbReference type="Gramene" id="TraesCAD_scaffold_104853_01G000100.1">
    <property type="protein sequence ID" value="TraesCAD_scaffold_104853_01G000100.1"/>
    <property type="gene ID" value="TraesCAD_scaffold_104853_01G000100"/>
</dbReference>
<dbReference type="Gramene" id="TraesJAG5B03G02865480.1">
    <property type="protein sequence ID" value="TraesJAG5B03G02865480.1"/>
    <property type="gene ID" value="TraesJAG5B03G02865480"/>
</dbReference>
<dbReference type="Gramene" id="TraesLAC5B03G02820610.1">
    <property type="protein sequence ID" value="TraesLAC5B03G02820610.1"/>
    <property type="gene ID" value="TraesLAC5B03G02820610"/>
</dbReference>
<reference evidence="1" key="2">
    <citation type="submission" date="2018-10" db="UniProtKB">
        <authorList>
            <consortium name="EnsemblPlants"/>
        </authorList>
    </citation>
    <scope>IDENTIFICATION</scope>
</reference>
<dbReference type="Gramene" id="TraesCS5B02G147800.1">
    <property type="protein sequence ID" value="TraesCS5B02G147800.1"/>
    <property type="gene ID" value="TraesCS5B02G147800"/>
</dbReference>
<dbReference type="Gramene" id="TraesROB_scaffold_120501_01G000100.1">
    <property type="protein sequence ID" value="TraesROB_scaffold_120501_01G000100.1"/>
    <property type="gene ID" value="TraesROB_scaffold_120501_01G000100"/>
</dbReference>
<evidence type="ECO:0000313" key="2">
    <source>
        <dbReference type="Proteomes" id="UP000019116"/>
    </source>
</evidence>
<sequence>MEKLRWMPVVLRSLRSYSAKAPISTRAPRLPTGKQVLQGVASDHLKLRDSMETLDKGYLFSRRDACNLGTSQRGAISRLTHMPTHRSTNQWPTPIRRHLLTRSYSSKGTDPKDDFDWHTHIATGNFSYRGQLTLGIKMISLQEHLVKNPMLETRPVYGDRNGKYKTFVKDIAKSHCWNMINSLSEFHRIGLCIVDLDHSKIVICDGVARFSPDILFVAATEQLIKDNFLKLAKIIKHVLFQGEELPYDMHRLLKIMQTEALEAVNLMNCHVALVPQILKTSFYFRMYEVITFLRLGDYPSYSSLMDMLPYRYVWYKIMQGKTLLASSMERHQRPISRLARKNPGKLVHSYRCL</sequence>
<accession>A0A3B6LK76</accession>
<dbReference type="PANTHER" id="PTHR35161:SF16">
    <property type="match status" value="1"/>
</dbReference>
<protein>
    <submittedName>
        <fullName evidence="1">Uncharacterized protein</fullName>
    </submittedName>
</protein>
<dbReference type="Gramene" id="TraesNOR5B03G02893950.1">
    <property type="protein sequence ID" value="TraesNOR5B03G02893950.1"/>
    <property type="gene ID" value="TraesNOR5B03G02893950"/>
</dbReference>
<reference evidence="1" key="1">
    <citation type="submission" date="2018-08" db="EMBL/GenBank/DDBJ databases">
        <authorList>
            <person name="Rossello M."/>
        </authorList>
    </citation>
    <scope>NUCLEOTIDE SEQUENCE [LARGE SCALE GENOMIC DNA]</scope>
    <source>
        <strain evidence="1">cv. Chinese Spring</strain>
    </source>
</reference>
<keyword evidence="2" id="KW-1185">Reference proteome</keyword>
<proteinExistence type="predicted"/>
<dbReference type="Gramene" id="TraesCLE_scaffold_118133_01G000100.1">
    <property type="protein sequence ID" value="TraesCLE_scaffold_118133_01G000100.1"/>
    <property type="gene ID" value="TraesCLE_scaffold_118133_01G000100"/>
</dbReference>
<dbReference type="PANTHER" id="PTHR35161">
    <property type="entry name" value="OS02G0303100 PROTEIN"/>
    <property type="match status" value="1"/>
</dbReference>
<dbReference type="Gramene" id="TraesMAC5B03G02866740.1">
    <property type="protein sequence ID" value="TraesMAC5B03G02866740.1"/>
    <property type="gene ID" value="TraesMAC5B03G02866740"/>
</dbReference>
<dbReference type="Gramene" id="TraesARI7B03G04187110.1">
    <property type="protein sequence ID" value="TraesARI7B03G04187110.1"/>
    <property type="gene ID" value="TraesARI7B03G04187110"/>
</dbReference>
<dbReference type="Proteomes" id="UP000019116">
    <property type="component" value="Chromosome 5B"/>
</dbReference>
<evidence type="ECO:0000313" key="1">
    <source>
        <dbReference type="EnsemblPlants" id="TraesCS5B02G147800.1"/>
    </source>
</evidence>
<dbReference type="Gramene" id="TraesRN5B0100411400.1">
    <property type="protein sequence ID" value="TraesRN5B0100411400.1"/>
    <property type="gene ID" value="TraesRN5B0100411400"/>
</dbReference>
<dbReference type="Gramene" id="TraesWEE_scaffold_087639_01G000100.1">
    <property type="protein sequence ID" value="TraesWEE_scaffold_087639_01G000100.1"/>
    <property type="gene ID" value="TraesWEE_scaffold_087639_01G000100"/>
</dbReference>
<organism evidence="1">
    <name type="scientific">Triticum aestivum</name>
    <name type="common">Wheat</name>
    <dbReference type="NCBI Taxonomy" id="4565"/>
    <lineage>
        <taxon>Eukaryota</taxon>
        <taxon>Viridiplantae</taxon>
        <taxon>Streptophyta</taxon>
        <taxon>Embryophyta</taxon>
        <taxon>Tracheophyta</taxon>
        <taxon>Spermatophyta</taxon>
        <taxon>Magnoliopsida</taxon>
        <taxon>Liliopsida</taxon>
        <taxon>Poales</taxon>
        <taxon>Poaceae</taxon>
        <taxon>BOP clade</taxon>
        <taxon>Pooideae</taxon>
        <taxon>Triticodae</taxon>
        <taxon>Triticeae</taxon>
        <taxon>Triticinae</taxon>
        <taxon>Triticum</taxon>
    </lineage>
</organism>
<dbReference type="OrthoDB" id="10573110at2759"/>
<name>A0A3B6LK76_WHEAT</name>
<dbReference type="RefSeq" id="XP_044388099.1">
    <property type="nucleotide sequence ID" value="XM_044532164.1"/>
</dbReference>